<dbReference type="GO" id="GO:0016787">
    <property type="term" value="F:hydrolase activity"/>
    <property type="evidence" value="ECO:0007669"/>
    <property type="project" value="UniProtKB-KW"/>
</dbReference>
<feature type="domain" description="Helicase C-terminal" evidence="11">
    <location>
        <begin position="316"/>
        <end position="448"/>
    </location>
</feature>
<dbReference type="CDD" id="cd17926">
    <property type="entry name" value="DEXHc_RE"/>
    <property type="match status" value="1"/>
</dbReference>
<evidence type="ECO:0000256" key="3">
    <source>
        <dbReference type="ARBA" id="ARBA00022801"/>
    </source>
</evidence>
<protein>
    <recommendedName>
        <fullName evidence="8">DNA 3'-5' helicase</fullName>
        <ecNumber evidence="8">5.6.2.4</ecNumber>
    </recommendedName>
</protein>
<evidence type="ECO:0000256" key="4">
    <source>
        <dbReference type="ARBA" id="ARBA00022806"/>
    </source>
</evidence>
<dbReference type="Gene3D" id="3.40.1170.30">
    <property type="match status" value="1"/>
</dbReference>
<dbReference type="InterPro" id="IPR014001">
    <property type="entry name" value="Helicase_ATP-bd"/>
</dbReference>
<keyword evidence="2" id="KW-0547">Nucleotide-binding</keyword>
<evidence type="ECO:0000256" key="5">
    <source>
        <dbReference type="ARBA" id="ARBA00022840"/>
    </source>
</evidence>
<keyword evidence="5" id="KW-0067">ATP-binding</keyword>
<organism evidence="12 13">
    <name type="scientific">Pajaroellobacter abortibovis</name>
    <dbReference type="NCBI Taxonomy" id="1882918"/>
    <lineage>
        <taxon>Bacteria</taxon>
        <taxon>Pseudomonadati</taxon>
        <taxon>Myxococcota</taxon>
        <taxon>Polyangia</taxon>
        <taxon>Polyangiales</taxon>
        <taxon>Polyangiaceae</taxon>
    </lineage>
</organism>
<keyword evidence="4 12" id="KW-0347">Helicase</keyword>
<dbReference type="Pfam" id="PF18458">
    <property type="entry name" value="XPB_DRD"/>
    <property type="match status" value="1"/>
</dbReference>
<dbReference type="InterPro" id="IPR032438">
    <property type="entry name" value="ERCC3_RAD25_C"/>
</dbReference>
<evidence type="ECO:0000256" key="6">
    <source>
        <dbReference type="ARBA" id="ARBA00023235"/>
    </source>
</evidence>
<dbReference type="InterPro" id="IPR001650">
    <property type="entry name" value="Helicase_C-like"/>
</dbReference>
<reference evidence="12 13" key="1">
    <citation type="submission" date="2016-08" db="EMBL/GenBank/DDBJ databases">
        <title>Identification and validation of antigenic proteins from Pajaroellobacter abortibovis using de-novo genome sequence assembly and reverse vaccinology.</title>
        <authorList>
            <person name="Welly B.T."/>
            <person name="Miller M.R."/>
            <person name="Stott J.L."/>
            <person name="Blanchard M.T."/>
            <person name="Islas-Trejo A.D."/>
            <person name="O'Rourke S.M."/>
            <person name="Young A.E."/>
            <person name="Medrano J.F."/>
            <person name="Van Eenennaam A.L."/>
        </authorList>
    </citation>
    <scope>NUCLEOTIDE SEQUENCE [LARGE SCALE GENOMIC DNA]</scope>
    <source>
        <strain evidence="12 13">BTF92-0548A/99-0131</strain>
    </source>
</reference>
<evidence type="ECO:0000259" key="10">
    <source>
        <dbReference type="PROSITE" id="PS51192"/>
    </source>
</evidence>
<dbReference type="Proteomes" id="UP000185544">
    <property type="component" value="Chromosome"/>
</dbReference>
<evidence type="ECO:0000313" key="13">
    <source>
        <dbReference type="Proteomes" id="UP000185544"/>
    </source>
</evidence>
<accession>A0A1L6MZY9</accession>
<name>A0A1L6MZY9_9BACT</name>
<evidence type="ECO:0000256" key="8">
    <source>
        <dbReference type="ARBA" id="ARBA00034808"/>
    </source>
</evidence>
<dbReference type="SMART" id="SM00487">
    <property type="entry name" value="DEXDc"/>
    <property type="match status" value="1"/>
</dbReference>
<dbReference type="KEGG" id="pabo:BCY86_08985"/>
<dbReference type="GO" id="GO:0043138">
    <property type="term" value="F:3'-5' DNA helicase activity"/>
    <property type="evidence" value="ECO:0007669"/>
    <property type="project" value="UniProtKB-EC"/>
</dbReference>
<dbReference type="PROSITE" id="PS51194">
    <property type="entry name" value="HELICASE_CTER"/>
    <property type="match status" value="1"/>
</dbReference>
<dbReference type="EC" id="5.6.2.4" evidence="8"/>
<dbReference type="Gene3D" id="3.40.50.300">
    <property type="entry name" value="P-loop containing nucleotide triphosphate hydrolases"/>
    <property type="match status" value="2"/>
</dbReference>
<dbReference type="SMART" id="SM00490">
    <property type="entry name" value="HELICc"/>
    <property type="match status" value="1"/>
</dbReference>
<proteinExistence type="inferred from homology"/>
<keyword evidence="3" id="KW-0378">Hydrolase</keyword>
<feature type="domain" description="Helicase ATP-binding" evidence="10">
    <location>
        <begin position="80"/>
        <end position="224"/>
    </location>
</feature>
<dbReference type="PANTHER" id="PTHR11274">
    <property type="entry name" value="RAD25/XP-B DNA REPAIR HELICASE"/>
    <property type="match status" value="1"/>
</dbReference>
<comment type="catalytic activity">
    <reaction evidence="9">
        <text>ATP + H2O = ADP + phosphate + H(+)</text>
        <dbReference type="Rhea" id="RHEA:13065"/>
        <dbReference type="ChEBI" id="CHEBI:15377"/>
        <dbReference type="ChEBI" id="CHEBI:15378"/>
        <dbReference type="ChEBI" id="CHEBI:30616"/>
        <dbReference type="ChEBI" id="CHEBI:43474"/>
        <dbReference type="ChEBI" id="CHEBI:456216"/>
        <dbReference type="EC" id="5.6.2.4"/>
    </reaction>
</comment>
<keyword evidence="6" id="KW-0413">Isomerase</keyword>
<comment type="similarity">
    <text evidence="1">Belongs to the helicase family. RAD25/XPB subfamily.</text>
</comment>
<evidence type="ECO:0000256" key="2">
    <source>
        <dbReference type="ARBA" id="ARBA00022741"/>
    </source>
</evidence>
<dbReference type="GO" id="GO:0003677">
    <property type="term" value="F:DNA binding"/>
    <property type="evidence" value="ECO:0007669"/>
    <property type="project" value="InterPro"/>
</dbReference>
<dbReference type="Pfam" id="PF16203">
    <property type="entry name" value="ERCC3_RAD25_C"/>
    <property type="match status" value="1"/>
</dbReference>
<dbReference type="InterPro" id="IPR027417">
    <property type="entry name" value="P-loop_NTPase"/>
</dbReference>
<dbReference type="InterPro" id="IPR050615">
    <property type="entry name" value="ATP-dep_DNA_Helicase"/>
</dbReference>
<evidence type="ECO:0000256" key="7">
    <source>
        <dbReference type="ARBA" id="ARBA00034617"/>
    </source>
</evidence>
<dbReference type="GO" id="GO:0005524">
    <property type="term" value="F:ATP binding"/>
    <property type="evidence" value="ECO:0007669"/>
    <property type="project" value="UniProtKB-KW"/>
</dbReference>
<evidence type="ECO:0000313" key="12">
    <source>
        <dbReference type="EMBL" id="APS00977.1"/>
    </source>
</evidence>
<dbReference type="AlphaFoldDB" id="A0A1L6MZY9"/>
<dbReference type="PANTHER" id="PTHR11274:SF0">
    <property type="entry name" value="GENERAL TRANSCRIPTION AND DNA REPAIR FACTOR IIH HELICASE SUBUNIT XPB"/>
    <property type="match status" value="1"/>
</dbReference>
<evidence type="ECO:0000259" key="11">
    <source>
        <dbReference type="PROSITE" id="PS51194"/>
    </source>
</evidence>
<evidence type="ECO:0000256" key="1">
    <source>
        <dbReference type="ARBA" id="ARBA00006637"/>
    </source>
</evidence>
<dbReference type="EMBL" id="CP016908">
    <property type="protein sequence ID" value="APS00977.1"/>
    <property type="molecule type" value="Genomic_DNA"/>
</dbReference>
<keyword evidence="13" id="KW-1185">Reference proteome</keyword>
<dbReference type="InterPro" id="IPR040699">
    <property type="entry name" value="XPB_DRD"/>
</dbReference>
<sequence>MSGTVEIQGLGRESTLLHPMCAWDARAHCHRAPAIAYVEIVRTLTKARIPFKDQARQYMEITCSTRVHRVPHPYQTEALQAWKKAGGRGILVLPTGSGKTHVAVMAIEARRRSTLVVVPTLDLMRQWYDRLRATFALPIGLVGGGDYSIQQITVATYDSAYLHMEHLGARFGLIIFDECHHLPGPSYALASRFCLAPFRLGLTATPERSDGRDALLHELIGPIVFHKDIRELSGEYLADYEVICIQIELSSEERLQYESERAIYIDFLKRHHIRIGQPRGWGEFIFRASQSAGGQRALLAYQRQRAISFGASAKLDYVDYLLHLYRKSKVILFSQDNATAYRASSRFLIPAITHQTKVKERSEILAKLANGEYGAVATSRVLNEGIDVPDVNVAIVISGSASVREHVQRLGRILRKQDGKRAILYELVSNRTAESFTSERRREHSAYR</sequence>
<dbReference type="STRING" id="1882918.BCY86_08985"/>
<dbReference type="InterPro" id="IPR006935">
    <property type="entry name" value="Helicase/UvrB_N"/>
</dbReference>
<dbReference type="PROSITE" id="PS51192">
    <property type="entry name" value="HELICASE_ATP_BIND_1"/>
    <property type="match status" value="1"/>
</dbReference>
<evidence type="ECO:0000256" key="9">
    <source>
        <dbReference type="ARBA" id="ARBA00048988"/>
    </source>
</evidence>
<gene>
    <name evidence="12" type="ORF">BCY86_08985</name>
</gene>
<dbReference type="Pfam" id="PF04851">
    <property type="entry name" value="ResIII"/>
    <property type="match status" value="1"/>
</dbReference>
<comment type="catalytic activity">
    <reaction evidence="7">
        <text>Couples ATP hydrolysis with the unwinding of duplex DNA by translocating in the 3'-5' direction.</text>
        <dbReference type="EC" id="5.6.2.4"/>
    </reaction>
</comment>
<dbReference type="SUPFAM" id="SSF52540">
    <property type="entry name" value="P-loop containing nucleoside triphosphate hydrolases"/>
    <property type="match status" value="2"/>
</dbReference>